<dbReference type="InterPro" id="IPR024097">
    <property type="entry name" value="bHLH_ZIP_TF"/>
</dbReference>
<dbReference type="InterPro" id="IPR011598">
    <property type="entry name" value="bHLH_dom"/>
</dbReference>
<reference evidence="8" key="2">
    <citation type="submission" date="2025-08" db="UniProtKB">
        <authorList>
            <consortium name="RefSeq"/>
        </authorList>
    </citation>
    <scope>IDENTIFICATION</scope>
    <source>
        <tissue evidence="8">Leaf</tissue>
    </source>
</reference>
<evidence type="ECO:0000256" key="5">
    <source>
        <dbReference type="SAM" id="MobiDB-lite"/>
    </source>
</evidence>
<dbReference type="InterPro" id="IPR036638">
    <property type="entry name" value="HLH_DNA-bd_sf"/>
</dbReference>
<feature type="region of interest" description="Disordered" evidence="5">
    <location>
        <begin position="109"/>
        <end position="192"/>
    </location>
</feature>
<dbReference type="SMR" id="A0A9R0J5J1"/>
<dbReference type="KEGG" id="soe:110799371"/>
<dbReference type="Proteomes" id="UP000813463">
    <property type="component" value="Chromosome 3"/>
</dbReference>
<dbReference type="SUPFAM" id="SSF47459">
    <property type="entry name" value="HLH, helix-loop-helix DNA-binding domain"/>
    <property type="match status" value="1"/>
</dbReference>
<dbReference type="PANTHER" id="PTHR12565">
    <property type="entry name" value="STEROL REGULATORY ELEMENT-BINDING PROTEIN"/>
    <property type="match status" value="1"/>
</dbReference>
<keyword evidence="3" id="KW-0804">Transcription</keyword>
<dbReference type="PANTHER" id="PTHR12565:SF112">
    <property type="entry name" value="TRANSCRIPTION FACTOR BHLH48-RELATED"/>
    <property type="match status" value="1"/>
</dbReference>
<dbReference type="OrthoDB" id="690068at2759"/>
<evidence type="ECO:0000313" key="7">
    <source>
        <dbReference type="Proteomes" id="UP000813463"/>
    </source>
</evidence>
<feature type="domain" description="BHLH" evidence="6">
    <location>
        <begin position="183"/>
        <end position="233"/>
    </location>
</feature>
<keyword evidence="7" id="KW-1185">Reference proteome</keyword>
<dbReference type="CDD" id="cd18919">
    <property type="entry name" value="bHLH_AtBPE_like"/>
    <property type="match status" value="1"/>
</dbReference>
<gene>
    <name evidence="8" type="primary">LOC110799371</name>
</gene>
<proteinExistence type="predicted"/>
<evidence type="ECO:0000256" key="4">
    <source>
        <dbReference type="ARBA" id="ARBA00023242"/>
    </source>
</evidence>
<organism evidence="7 8">
    <name type="scientific">Spinacia oleracea</name>
    <name type="common">Spinach</name>
    <dbReference type="NCBI Taxonomy" id="3562"/>
    <lineage>
        <taxon>Eukaryota</taxon>
        <taxon>Viridiplantae</taxon>
        <taxon>Streptophyta</taxon>
        <taxon>Embryophyta</taxon>
        <taxon>Tracheophyta</taxon>
        <taxon>Spermatophyta</taxon>
        <taxon>Magnoliopsida</taxon>
        <taxon>eudicotyledons</taxon>
        <taxon>Gunneridae</taxon>
        <taxon>Pentapetalae</taxon>
        <taxon>Caryophyllales</taxon>
        <taxon>Chenopodiaceae</taxon>
        <taxon>Chenopodioideae</taxon>
        <taxon>Anserineae</taxon>
        <taxon>Spinacia</taxon>
    </lineage>
</organism>
<dbReference type="GO" id="GO:0046983">
    <property type="term" value="F:protein dimerization activity"/>
    <property type="evidence" value="ECO:0007669"/>
    <property type="project" value="InterPro"/>
</dbReference>
<dbReference type="RefSeq" id="XP_021860314.1">
    <property type="nucleotide sequence ID" value="XM_022004622.2"/>
</dbReference>
<dbReference type="PROSITE" id="PS50888">
    <property type="entry name" value="BHLH"/>
    <property type="match status" value="1"/>
</dbReference>
<dbReference type="AlphaFoldDB" id="A0A9R0J5J1"/>
<keyword evidence="2" id="KW-0805">Transcription regulation</keyword>
<evidence type="ECO:0000256" key="2">
    <source>
        <dbReference type="ARBA" id="ARBA00023015"/>
    </source>
</evidence>
<feature type="compositionally biased region" description="Polar residues" evidence="5">
    <location>
        <begin position="128"/>
        <end position="139"/>
    </location>
</feature>
<feature type="compositionally biased region" description="Gly residues" evidence="5">
    <location>
        <begin position="56"/>
        <end position="71"/>
    </location>
</feature>
<reference evidence="7" key="1">
    <citation type="journal article" date="2021" name="Nat. Commun.">
        <title>Genomic analyses provide insights into spinach domestication and the genetic basis of agronomic traits.</title>
        <authorList>
            <person name="Cai X."/>
            <person name="Sun X."/>
            <person name="Xu C."/>
            <person name="Sun H."/>
            <person name="Wang X."/>
            <person name="Ge C."/>
            <person name="Zhang Z."/>
            <person name="Wang Q."/>
            <person name="Fei Z."/>
            <person name="Jiao C."/>
            <person name="Wang Q."/>
        </authorList>
    </citation>
    <scope>NUCLEOTIDE SEQUENCE [LARGE SCALE GENOMIC DNA]</scope>
    <source>
        <strain evidence="7">cv. Varoflay</strain>
    </source>
</reference>
<evidence type="ECO:0000256" key="1">
    <source>
        <dbReference type="ARBA" id="ARBA00004123"/>
    </source>
</evidence>
<evidence type="ECO:0000256" key="3">
    <source>
        <dbReference type="ARBA" id="ARBA00023163"/>
    </source>
</evidence>
<evidence type="ECO:0000313" key="8">
    <source>
        <dbReference type="RefSeq" id="XP_021860314.1"/>
    </source>
</evidence>
<dbReference type="GeneID" id="110799371"/>
<name>A0A9R0J5J1_SPIOL</name>
<feature type="compositionally biased region" description="Basic residues" evidence="5">
    <location>
        <begin position="146"/>
        <end position="163"/>
    </location>
</feature>
<dbReference type="GO" id="GO:0003700">
    <property type="term" value="F:DNA-binding transcription factor activity"/>
    <property type="evidence" value="ECO:0000318"/>
    <property type="project" value="GO_Central"/>
</dbReference>
<accession>A0A9R0J5J1</accession>
<dbReference type="FunFam" id="4.10.280.10:FF:000042">
    <property type="entry name" value="transcription factor bHLH48-like isoform X1"/>
    <property type="match status" value="1"/>
</dbReference>
<dbReference type="Gene3D" id="4.10.280.10">
    <property type="entry name" value="Helix-loop-helix DNA-binding domain"/>
    <property type="match status" value="1"/>
</dbReference>
<dbReference type="GO" id="GO:0005634">
    <property type="term" value="C:nucleus"/>
    <property type="evidence" value="ECO:0000318"/>
    <property type="project" value="GO_Central"/>
</dbReference>
<dbReference type="SMART" id="SM00353">
    <property type="entry name" value="HLH"/>
    <property type="match status" value="1"/>
</dbReference>
<keyword evidence="4" id="KW-0539">Nucleus</keyword>
<protein>
    <submittedName>
        <fullName evidence="8">Transcription factor bHLH48</fullName>
    </submittedName>
</protein>
<feature type="region of interest" description="Disordered" evidence="5">
    <location>
        <begin position="51"/>
        <end position="71"/>
    </location>
</feature>
<evidence type="ECO:0000259" key="6">
    <source>
        <dbReference type="PROSITE" id="PS50888"/>
    </source>
</evidence>
<sequence>MESVSGAELRSMGLENYPFGEEFQKLIIAPESGNSFTALLELPPNQAMELLTDNSSGGGGGGAGGSSGGGEVVKRHRISAYNHSLSSLPALPSNRALIERAAKYSVFASEESSPELKVKAEPIDEDGSNPNSSSDPTAGSESEKPLKRKEREKKGKGSSKKNKTTSEDDEKLPYVHVRARRGQATDSHSLAERARREKINARMKLLQELVPGCNKISGTALVLDEIINHVQYLQRQVEYLSMRLAAVNPRIDFNLDSLISAGTESMMDCNFPNMAMAMPLMWPEIHANGDRQQFQQPWHHLESLSQPVWIKEENQPNLVASENSPMTYESPANSAIAASLHSSQLKTEL</sequence>
<dbReference type="Pfam" id="PF00010">
    <property type="entry name" value="HLH"/>
    <property type="match status" value="1"/>
</dbReference>
<comment type="subcellular location">
    <subcellularLocation>
        <location evidence="1">Nucleus</location>
    </subcellularLocation>
</comment>